<evidence type="ECO:0000313" key="4">
    <source>
        <dbReference type="Proteomes" id="UP001200470"/>
    </source>
</evidence>
<feature type="chain" id="PRO_5046740766" evidence="1">
    <location>
        <begin position="20"/>
        <end position="190"/>
    </location>
</feature>
<keyword evidence="1" id="KW-0732">Signal</keyword>
<evidence type="ECO:0000313" key="3">
    <source>
        <dbReference type="EMBL" id="MCF2562720.1"/>
    </source>
</evidence>
<dbReference type="Gene3D" id="2.40.160.20">
    <property type="match status" value="1"/>
</dbReference>
<accession>A0ABS9CDS8</accession>
<dbReference type="Pfam" id="PF13568">
    <property type="entry name" value="OMP_b-brl_2"/>
    <property type="match status" value="1"/>
</dbReference>
<proteinExistence type="predicted"/>
<feature type="domain" description="Outer membrane protein beta-barrel" evidence="2">
    <location>
        <begin position="25"/>
        <end position="161"/>
    </location>
</feature>
<sequence length="190" mass="20276">MKKLLVVAILALSAVSAFAQVEEGKSYLKVYGGYTNTTSNASDASAKSGFVGGALFEYALGDNVSLGFGANYAKKQINFCGSGYDLDVALNYITVPIIARYYIAGGLSVYTGGELSYLVSDDTKGTGQLMKHNKFNVGIPVGVGFEFSHFVLEAQYSASVTGFRKDMDSSDTTNPKIHGFQVTLGYKFSL</sequence>
<dbReference type="InterPro" id="IPR025665">
    <property type="entry name" value="Beta-barrel_OMP_2"/>
</dbReference>
<dbReference type="Proteomes" id="UP001200470">
    <property type="component" value="Unassembled WGS sequence"/>
</dbReference>
<reference evidence="3 4" key="1">
    <citation type="submission" date="2020-12" db="EMBL/GenBank/DDBJ databases">
        <title>Whole genome sequences of gut porcine anaerobes.</title>
        <authorList>
            <person name="Kubasova T."/>
            <person name="Jahodarova E."/>
            <person name="Rychlik I."/>
        </authorList>
    </citation>
    <scope>NUCLEOTIDE SEQUENCE [LARGE SCALE GENOMIC DNA]</scope>
    <source>
        <strain evidence="3 4">An925</strain>
    </source>
</reference>
<keyword evidence="4" id="KW-1185">Reference proteome</keyword>
<name>A0ABS9CDS8_9BACT</name>
<evidence type="ECO:0000259" key="2">
    <source>
        <dbReference type="Pfam" id="PF13568"/>
    </source>
</evidence>
<organism evidence="3 4">
    <name type="scientific">Xylanibacter brevis</name>
    <dbReference type="NCBI Taxonomy" id="83231"/>
    <lineage>
        <taxon>Bacteria</taxon>
        <taxon>Pseudomonadati</taxon>
        <taxon>Bacteroidota</taxon>
        <taxon>Bacteroidia</taxon>
        <taxon>Bacteroidales</taxon>
        <taxon>Prevotellaceae</taxon>
        <taxon>Xylanibacter</taxon>
    </lineage>
</organism>
<dbReference type="InterPro" id="IPR011250">
    <property type="entry name" value="OMP/PagP_B-barrel"/>
</dbReference>
<protein>
    <submittedName>
        <fullName evidence="3">Porin family protein</fullName>
    </submittedName>
</protein>
<dbReference type="EMBL" id="JADYTN010000002">
    <property type="protein sequence ID" value="MCF2562720.1"/>
    <property type="molecule type" value="Genomic_DNA"/>
</dbReference>
<gene>
    <name evidence="3" type="ORF">I6E12_01125</name>
</gene>
<evidence type="ECO:0000256" key="1">
    <source>
        <dbReference type="SAM" id="SignalP"/>
    </source>
</evidence>
<comment type="caution">
    <text evidence="3">The sequence shown here is derived from an EMBL/GenBank/DDBJ whole genome shotgun (WGS) entry which is preliminary data.</text>
</comment>
<feature type="signal peptide" evidence="1">
    <location>
        <begin position="1"/>
        <end position="19"/>
    </location>
</feature>
<dbReference type="RefSeq" id="WP_301637310.1">
    <property type="nucleotide sequence ID" value="NZ_JADYTN010000002.1"/>
</dbReference>
<dbReference type="SUPFAM" id="SSF56925">
    <property type="entry name" value="OMPA-like"/>
    <property type="match status" value="1"/>
</dbReference>